<sequence>MMNWYANGGQGPHPQHRMPYNGYPQSYPVFSHRQQTIQGQATWTEGGPVTKCGIPWSANQYMTVAVSPNAPFKCGQSLKVSNPAIPQREIIVTVVDEVRGYPPNRINLHRLAFTALGANPSQGIINVEITPVPELEAQEWGKYLLEVVQVGYPNYNVLEYDKSGETQLAGNQIRETYDYILESPQERVKVRGTVVYNAANDRIISFDVQEINE</sequence>
<proteinExistence type="predicted"/>
<dbReference type="InterPro" id="IPR024987">
    <property type="entry name" value="DUF3889"/>
</dbReference>
<evidence type="ECO:0000313" key="2">
    <source>
        <dbReference type="Proteomes" id="UP001500866"/>
    </source>
</evidence>
<evidence type="ECO:0008006" key="3">
    <source>
        <dbReference type="Google" id="ProtNLM"/>
    </source>
</evidence>
<reference evidence="1 2" key="1">
    <citation type="journal article" date="2019" name="Int. J. Syst. Evol. Microbiol.">
        <title>The Global Catalogue of Microorganisms (GCM) 10K type strain sequencing project: providing services to taxonomists for standard genome sequencing and annotation.</title>
        <authorList>
            <consortium name="The Broad Institute Genomics Platform"/>
            <consortium name="The Broad Institute Genome Sequencing Center for Infectious Disease"/>
            <person name="Wu L."/>
            <person name="Ma J."/>
        </authorList>
    </citation>
    <scope>NUCLEOTIDE SEQUENCE [LARGE SCALE GENOMIC DNA]</scope>
    <source>
        <strain evidence="1 2">JCM 15395</strain>
    </source>
</reference>
<dbReference type="Pfam" id="PF13028">
    <property type="entry name" value="DUF3889"/>
    <property type="match status" value="1"/>
</dbReference>
<accession>A0ABN1GNK7</accession>
<dbReference type="InterPro" id="IPR036908">
    <property type="entry name" value="RlpA-like_sf"/>
</dbReference>
<comment type="caution">
    <text evidence="1">The sequence shown here is derived from an EMBL/GenBank/DDBJ whole genome shotgun (WGS) entry which is preliminary data.</text>
</comment>
<evidence type="ECO:0000313" key="1">
    <source>
        <dbReference type="EMBL" id="GAA0615196.1"/>
    </source>
</evidence>
<name>A0ABN1GNK7_9BACI</name>
<dbReference type="EMBL" id="BAAADS010000025">
    <property type="protein sequence ID" value="GAA0615196.1"/>
    <property type="molecule type" value="Genomic_DNA"/>
</dbReference>
<dbReference type="SUPFAM" id="SSF50685">
    <property type="entry name" value="Barwin-like endoglucanases"/>
    <property type="match status" value="1"/>
</dbReference>
<dbReference type="Proteomes" id="UP001500866">
    <property type="component" value="Unassembled WGS sequence"/>
</dbReference>
<organism evidence="1 2">
    <name type="scientific">Virgibacillus siamensis</name>
    <dbReference type="NCBI Taxonomy" id="480071"/>
    <lineage>
        <taxon>Bacteria</taxon>
        <taxon>Bacillati</taxon>
        <taxon>Bacillota</taxon>
        <taxon>Bacilli</taxon>
        <taxon>Bacillales</taxon>
        <taxon>Bacillaceae</taxon>
        <taxon>Virgibacillus</taxon>
    </lineage>
</organism>
<keyword evidence="2" id="KW-1185">Reference proteome</keyword>
<protein>
    <recommendedName>
        <fullName evidence="3">DUF3889 domain-containing protein</fullName>
    </recommendedName>
</protein>
<dbReference type="Gene3D" id="2.40.40.10">
    <property type="entry name" value="RlpA-like domain"/>
    <property type="match status" value="1"/>
</dbReference>
<dbReference type="RefSeq" id="WP_343816265.1">
    <property type="nucleotide sequence ID" value="NZ_BAAADS010000025.1"/>
</dbReference>
<gene>
    <name evidence="1" type="ORF">GCM10009001_35630</name>
</gene>
<dbReference type="Gene3D" id="3.10.450.390">
    <property type="entry name" value="Protein of unknown function DUF3889"/>
    <property type="match status" value="1"/>
</dbReference>
<dbReference type="CDD" id="cd22191">
    <property type="entry name" value="DPBB_RlpA_EXP_N-like"/>
    <property type="match status" value="1"/>
</dbReference>